<organism evidence="1 2">
    <name type="scientific">Paenibacillus amylolyticus</name>
    <dbReference type="NCBI Taxonomy" id="1451"/>
    <lineage>
        <taxon>Bacteria</taxon>
        <taxon>Bacillati</taxon>
        <taxon>Bacillota</taxon>
        <taxon>Bacilli</taxon>
        <taxon>Bacillales</taxon>
        <taxon>Paenibacillaceae</taxon>
        <taxon>Paenibacillus</taxon>
    </lineage>
</organism>
<comment type="caution">
    <text evidence="1">The sequence shown here is derived from an EMBL/GenBank/DDBJ whole genome shotgun (WGS) entry which is preliminary data.</text>
</comment>
<evidence type="ECO:0000313" key="1">
    <source>
        <dbReference type="EMBL" id="OMF17209.1"/>
    </source>
</evidence>
<protein>
    <submittedName>
        <fullName evidence="1">Uncharacterized protein</fullName>
    </submittedName>
</protein>
<reference evidence="1 2" key="1">
    <citation type="submission" date="2016-11" db="EMBL/GenBank/DDBJ databases">
        <title>Paenibacillus species isolates.</title>
        <authorList>
            <person name="Beno S.M."/>
        </authorList>
    </citation>
    <scope>NUCLEOTIDE SEQUENCE [LARGE SCALE GENOMIC DNA]</scope>
    <source>
        <strain evidence="1 2">FSL H8-0246</strain>
    </source>
</reference>
<name>A0A1R1C572_PAEAM</name>
<sequence>MTYELYATYIFDEATSLMCIGIDEQDGFAVLAPFHADDEDCLPELHVEDGVMVFNMKDNYPTLKRMKYNARVTRIVVE</sequence>
<dbReference type="AlphaFoldDB" id="A0A1R1C572"/>
<gene>
    <name evidence="1" type="ORF">BK131_04390</name>
</gene>
<accession>A0A1R1C572</accession>
<dbReference type="EMBL" id="MRTJ01000001">
    <property type="protein sequence ID" value="OMF17209.1"/>
    <property type="molecule type" value="Genomic_DNA"/>
</dbReference>
<dbReference type="Proteomes" id="UP000187134">
    <property type="component" value="Unassembled WGS sequence"/>
</dbReference>
<proteinExistence type="predicted"/>
<dbReference type="OrthoDB" id="2670607at2"/>
<evidence type="ECO:0000313" key="2">
    <source>
        <dbReference type="Proteomes" id="UP000187134"/>
    </source>
</evidence>
<dbReference type="RefSeq" id="WP_076330573.1">
    <property type="nucleotide sequence ID" value="NZ_MRTJ01000001.1"/>
</dbReference>